<evidence type="ECO:0000259" key="7">
    <source>
        <dbReference type="Pfam" id="PF02656"/>
    </source>
</evidence>
<dbReference type="RefSeq" id="WP_146981360.1">
    <property type="nucleotide sequence ID" value="NZ_VOSM01000004.1"/>
</dbReference>
<keyword evidence="4 6" id="KW-0472">Membrane</keyword>
<evidence type="ECO:0000256" key="1">
    <source>
        <dbReference type="ARBA" id="ARBA00004127"/>
    </source>
</evidence>
<evidence type="ECO:0000256" key="2">
    <source>
        <dbReference type="ARBA" id="ARBA00022692"/>
    </source>
</evidence>
<dbReference type="InterPro" id="IPR003807">
    <property type="entry name" value="DUF202"/>
</dbReference>
<reference evidence="8 9" key="1">
    <citation type="submission" date="2019-08" db="EMBL/GenBank/DDBJ databases">
        <title>Bradymonadales sp. TMQ4.</title>
        <authorList>
            <person name="Liang Q."/>
        </authorList>
    </citation>
    <scope>NUCLEOTIDE SEQUENCE [LARGE SCALE GENOMIC DNA]</scope>
    <source>
        <strain evidence="8 9">TMQ4</strain>
    </source>
</reference>
<feature type="region of interest" description="Disordered" evidence="5">
    <location>
        <begin position="1"/>
        <end position="22"/>
    </location>
</feature>
<keyword evidence="3 6" id="KW-1133">Transmembrane helix</keyword>
<dbReference type="EMBL" id="VOSM01000004">
    <property type="protein sequence ID" value="TXD37149.1"/>
    <property type="molecule type" value="Genomic_DNA"/>
</dbReference>
<keyword evidence="2 6" id="KW-0812">Transmembrane</keyword>
<dbReference type="GO" id="GO:0012505">
    <property type="term" value="C:endomembrane system"/>
    <property type="evidence" value="ECO:0007669"/>
    <property type="project" value="UniProtKB-SubCell"/>
</dbReference>
<comment type="caution">
    <text evidence="8">The sequence shown here is derived from an EMBL/GenBank/DDBJ whole genome shotgun (WGS) entry which is preliminary data.</text>
</comment>
<feature type="transmembrane region" description="Helical" evidence="6">
    <location>
        <begin position="78"/>
        <end position="97"/>
    </location>
</feature>
<gene>
    <name evidence="8" type="ORF">FRC98_10475</name>
</gene>
<proteinExistence type="predicted"/>
<accession>A0A5C6X5H5</accession>
<dbReference type="Pfam" id="PF02656">
    <property type="entry name" value="DUF202"/>
    <property type="match status" value="1"/>
</dbReference>
<organism evidence="8 9">
    <name type="scientific">Lujinxingia vulgaris</name>
    <dbReference type="NCBI Taxonomy" id="2600176"/>
    <lineage>
        <taxon>Bacteria</taxon>
        <taxon>Deltaproteobacteria</taxon>
        <taxon>Bradymonadales</taxon>
        <taxon>Lujinxingiaceae</taxon>
        <taxon>Lujinxingia</taxon>
    </lineage>
</organism>
<evidence type="ECO:0000256" key="4">
    <source>
        <dbReference type="ARBA" id="ARBA00023136"/>
    </source>
</evidence>
<dbReference type="Proteomes" id="UP000321412">
    <property type="component" value="Unassembled WGS sequence"/>
</dbReference>
<feature type="domain" description="DUF202" evidence="7">
    <location>
        <begin position="28"/>
        <end position="102"/>
    </location>
</feature>
<evidence type="ECO:0000313" key="9">
    <source>
        <dbReference type="Proteomes" id="UP000321412"/>
    </source>
</evidence>
<keyword evidence="9" id="KW-1185">Reference proteome</keyword>
<comment type="subcellular location">
    <subcellularLocation>
        <location evidence="1">Endomembrane system</location>
        <topology evidence="1">Multi-pass membrane protein</topology>
    </subcellularLocation>
</comment>
<dbReference type="AlphaFoldDB" id="A0A5C6X5H5"/>
<evidence type="ECO:0000256" key="5">
    <source>
        <dbReference type="SAM" id="MobiDB-lite"/>
    </source>
</evidence>
<sequence length="144" mass="15640">MKSKEQIEEMDNPPEGGAEKRTDYAYERTVQASGRTLMAGVRTSISMIAFGFTIFKFFDFLEQGNSDMLGELSAQGPANAGLLLFGVGMIVLLLSVVDHVRDMYRLSDREGERFPFSASLVGAVLLLVLAGLVMVNMLTGVGPL</sequence>
<dbReference type="OrthoDB" id="582337at2"/>
<protein>
    <submittedName>
        <fullName evidence="8">DUF202 domain-containing protein</fullName>
    </submittedName>
</protein>
<feature type="transmembrane region" description="Helical" evidence="6">
    <location>
        <begin position="118"/>
        <end position="138"/>
    </location>
</feature>
<evidence type="ECO:0000256" key="3">
    <source>
        <dbReference type="ARBA" id="ARBA00022989"/>
    </source>
</evidence>
<evidence type="ECO:0000313" key="8">
    <source>
        <dbReference type="EMBL" id="TXD37149.1"/>
    </source>
</evidence>
<name>A0A5C6X5H5_9DELT</name>
<evidence type="ECO:0000256" key="6">
    <source>
        <dbReference type="SAM" id="Phobius"/>
    </source>
</evidence>
<feature type="transmembrane region" description="Helical" evidence="6">
    <location>
        <begin position="37"/>
        <end position="58"/>
    </location>
</feature>